<dbReference type="Proteomes" id="UP000028761">
    <property type="component" value="Chromosome 7"/>
</dbReference>
<sequence length="76" mass="8812">MSPFLFSLSVGQSEKKRERVQKREILKLGVWGRHHMSTGSVMPPKPQNQQVFISDFQKGRECTNRVCVTEITCFTR</sequence>
<reference evidence="1" key="2">
    <citation type="submission" date="2025-08" db="UniProtKB">
        <authorList>
            <consortium name="Ensembl"/>
        </authorList>
    </citation>
    <scope>IDENTIFICATION</scope>
</reference>
<dbReference type="Ensembl" id="ENSPANT00000072842.1">
    <property type="protein sequence ID" value="ENSPANP00000056432.1"/>
    <property type="gene ID" value="ENSPANG00000037226.1"/>
</dbReference>
<dbReference type="AlphaFoldDB" id="A0A8I5R8J8"/>
<accession>A0A8I5R8J8</accession>
<organism evidence="1 2">
    <name type="scientific">Papio anubis</name>
    <name type="common">Olive baboon</name>
    <dbReference type="NCBI Taxonomy" id="9555"/>
    <lineage>
        <taxon>Eukaryota</taxon>
        <taxon>Metazoa</taxon>
        <taxon>Chordata</taxon>
        <taxon>Craniata</taxon>
        <taxon>Vertebrata</taxon>
        <taxon>Euteleostomi</taxon>
        <taxon>Mammalia</taxon>
        <taxon>Eutheria</taxon>
        <taxon>Euarchontoglires</taxon>
        <taxon>Primates</taxon>
        <taxon>Haplorrhini</taxon>
        <taxon>Catarrhini</taxon>
        <taxon>Cercopithecidae</taxon>
        <taxon>Cercopithecinae</taxon>
        <taxon>Papio</taxon>
    </lineage>
</organism>
<name>A0A8I5R8J8_PAPAN</name>
<reference evidence="1" key="3">
    <citation type="submission" date="2025-09" db="UniProtKB">
        <authorList>
            <consortium name="Ensembl"/>
        </authorList>
    </citation>
    <scope>IDENTIFICATION</scope>
</reference>
<evidence type="ECO:0000313" key="1">
    <source>
        <dbReference type="Ensembl" id="ENSPANP00000056432.1"/>
    </source>
</evidence>
<reference evidence="1 2" key="1">
    <citation type="submission" date="2012-03" db="EMBL/GenBank/DDBJ databases">
        <title>Whole Genome Assembly of Papio anubis.</title>
        <authorList>
            <person name="Liu Y.L."/>
            <person name="Abraham K.A."/>
            <person name="Akbar H.A."/>
            <person name="Ali S.A."/>
            <person name="Anosike U.A."/>
            <person name="Aqrawi P.A."/>
            <person name="Arias F.A."/>
            <person name="Attaway T.A."/>
            <person name="Awwad R.A."/>
            <person name="Babu C.B."/>
            <person name="Bandaranaike D.B."/>
            <person name="Battles P.B."/>
            <person name="Bell A.B."/>
            <person name="Beltran B.B."/>
            <person name="Berhane-Mersha D.B."/>
            <person name="Bess C.B."/>
            <person name="Bickham C.B."/>
            <person name="Bolden T.B."/>
            <person name="Carter K.C."/>
            <person name="Chau D.C."/>
            <person name="Chavez A.C."/>
            <person name="Clerc-Blankenburg K.C."/>
            <person name="Coyle M.C."/>
            <person name="Dao M.D."/>
            <person name="Davila M.L.D."/>
            <person name="Davy-Carroll L.D."/>
            <person name="Denson S.D."/>
            <person name="Dinh H.D."/>
            <person name="Fernandez S.F."/>
            <person name="Fernando P.F."/>
            <person name="Forbes L.F."/>
            <person name="Francis C.F."/>
            <person name="Francisco L.F."/>
            <person name="Fu Q.F."/>
            <person name="Garcia-Iii R.G."/>
            <person name="Garrett T.G."/>
            <person name="Gross S.G."/>
            <person name="Gubbala S.G."/>
            <person name="Hirani K.H."/>
            <person name="Hogues M.H."/>
            <person name="Hollins B.H."/>
            <person name="Jackson L.J."/>
            <person name="Javaid M.J."/>
            <person name="Jhangiani S.J."/>
            <person name="Johnson A.J."/>
            <person name="Johnson B.J."/>
            <person name="Jones J.J."/>
            <person name="Joshi V.J."/>
            <person name="Kalu J.K."/>
            <person name="Khan N.K."/>
            <person name="Korchina V.K."/>
            <person name="Kovar C.K."/>
            <person name="Lago L.L."/>
            <person name="Lara F.L."/>
            <person name="Le T.-K.L."/>
            <person name="Lee S.L."/>
            <person name="Legall-Iii F.L."/>
            <person name="Lemon S.L."/>
            <person name="Liu J.L."/>
            <person name="Liu Y.-S.L."/>
            <person name="Liyanage D.L."/>
            <person name="Lopez J.L."/>
            <person name="Lorensuhewa L.L."/>
            <person name="Mata R.M."/>
            <person name="Mathew T.M."/>
            <person name="Mercado C.M."/>
            <person name="Mercado I.M."/>
            <person name="Morales K.M."/>
            <person name="Morgan M.M."/>
            <person name="Munidasa M.M."/>
            <person name="Ngo D.N."/>
            <person name="Nguyen L.N."/>
            <person name="Nguyen T.N."/>
            <person name="Nguyen N.N."/>
            <person name="Obregon M.O."/>
            <person name="Okwuonu G.O."/>
            <person name="Ongeri F.O."/>
            <person name="Onwere C.O."/>
            <person name="Osifeso I.O."/>
            <person name="Parra A.P."/>
            <person name="Patil S.P."/>
            <person name="Perez A.P."/>
            <person name="Perez Y.P."/>
            <person name="Pham C.P."/>
            <person name="Pu L.-L.P."/>
            <person name="Puazo M.P."/>
            <person name="Quiroz J.Q."/>
            <person name="Rouhana J.R."/>
            <person name="Ruiz M.R."/>
            <person name="Ruiz S.-J.R."/>
            <person name="Saada N.S."/>
            <person name="Santibanez J.S."/>
            <person name="Scheel M.S."/>
            <person name="Schneider B.S."/>
            <person name="Simmons D.S."/>
            <person name="Sisson I.S."/>
            <person name="Tang L.-Y.T."/>
            <person name="Thornton R.T."/>
            <person name="Tisius J.T."/>
            <person name="Toledanes G.T."/>
            <person name="Trejos Z.T."/>
            <person name="Usmani K.U."/>
            <person name="Varghese R.V."/>
            <person name="Vattathil S.V."/>
            <person name="Vee V.V."/>
            <person name="Walker D.W."/>
            <person name="Weissenberger G.W."/>
            <person name="White C.W."/>
            <person name="Williams A.W."/>
            <person name="Woodworth J.W."/>
            <person name="Wright R.W."/>
            <person name="Zhu Y.Z."/>
            <person name="Han Y.H."/>
            <person name="Newsham I.N."/>
            <person name="Nazareth L.N."/>
            <person name="Worley K.W."/>
            <person name="Muzny D.M."/>
            <person name="Rogers J.R."/>
            <person name="Gibbs R.G."/>
        </authorList>
    </citation>
    <scope>NUCLEOTIDE SEQUENCE [LARGE SCALE GENOMIC DNA]</scope>
</reference>
<keyword evidence="2" id="KW-1185">Reference proteome</keyword>
<evidence type="ECO:0000313" key="2">
    <source>
        <dbReference type="Proteomes" id="UP000028761"/>
    </source>
</evidence>
<protein>
    <submittedName>
        <fullName evidence="1">Uncharacterized protein</fullName>
    </submittedName>
</protein>
<proteinExistence type="predicted"/>